<dbReference type="AlphaFoldDB" id="A0A1M7DW73"/>
<dbReference type="PANTHER" id="PTHR38460">
    <property type="entry name" value="TAUTOMERASE YOLI-RELATED"/>
    <property type="match status" value="1"/>
</dbReference>
<protein>
    <submittedName>
        <fullName evidence="1">Tautomerase enzyme</fullName>
    </submittedName>
</protein>
<dbReference type="InterPro" id="IPR014347">
    <property type="entry name" value="Tautomerase/MIF_sf"/>
</dbReference>
<accession>A0A1M7DW73</accession>
<gene>
    <name evidence="1" type="ORF">SAMN05444159_6951</name>
</gene>
<dbReference type="OrthoDB" id="9804765at2"/>
<evidence type="ECO:0000313" key="1">
    <source>
        <dbReference type="EMBL" id="SHL83765.1"/>
    </source>
</evidence>
<dbReference type="Proteomes" id="UP000189935">
    <property type="component" value="Chromosome I"/>
</dbReference>
<evidence type="ECO:0000313" key="2">
    <source>
        <dbReference type="Proteomes" id="UP000189935"/>
    </source>
</evidence>
<dbReference type="Pfam" id="PF14552">
    <property type="entry name" value="Tautomerase_2"/>
    <property type="match status" value="1"/>
</dbReference>
<organism evidence="1 2">
    <name type="scientific">Bradyrhizobium lablabi</name>
    <dbReference type="NCBI Taxonomy" id="722472"/>
    <lineage>
        <taxon>Bacteria</taxon>
        <taxon>Pseudomonadati</taxon>
        <taxon>Pseudomonadota</taxon>
        <taxon>Alphaproteobacteria</taxon>
        <taxon>Hyphomicrobiales</taxon>
        <taxon>Nitrobacteraceae</taxon>
        <taxon>Bradyrhizobium</taxon>
    </lineage>
</organism>
<dbReference type="RefSeq" id="WP_079544026.1">
    <property type="nucleotide sequence ID" value="NZ_LT670844.1"/>
</dbReference>
<sequence>MPLTRISLRRGKPAAYRKAIRDGLYRAMRETFNVPEVNRFMLITEHEEVDFDYGANYLGIARSDDLLIIQLTVNNTRTLAQKKALYRRIVELLTESPGLRPEDIFISLVEVLPENWSLGHGEAQYAPLNVPAPT</sequence>
<proteinExistence type="predicted"/>
<dbReference type="Gene3D" id="3.30.429.10">
    <property type="entry name" value="Macrophage Migration Inhibitory Factor"/>
    <property type="match status" value="1"/>
</dbReference>
<dbReference type="InterPro" id="IPR037479">
    <property type="entry name" value="Tauto_MSAD"/>
</dbReference>
<dbReference type="EMBL" id="LT670844">
    <property type="protein sequence ID" value="SHL83765.1"/>
    <property type="molecule type" value="Genomic_DNA"/>
</dbReference>
<dbReference type="PANTHER" id="PTHR38460:SF1">
    <property type="entry name" value="TAUTOMERASE YOLI-RELATED"/>
    <property type="match status" value="1"/>
</dbReference>
<dbReference type="SUPFAM" id="SSF55331">
    <property type="entry name" value="Tautomerase/MIF"/>
    <property type="match status" value="1"/>
</dbReference>
<name>A0A1M7DW73_9BRAD</name>
<reference evidence="1 2" key="1">
    <citation type="submission" date="2016-11" db="EMBL/GenBank/DDBJ databases">
        <authorList>
            <person name="Jaros S."/>
            <person name="Januszkiewicz K."/>
            <person name="Wedrychowicz H."/>
        </authorList>
    </citation>
    <scope>NUCLEOTIDE SEQUENCE [LARGE SCALE GENOMIC DNA]</scope>
    <source>
        <strain evidence="1 2">GAS499</strain>
    </source>
</reference>